<accession>B8LZB0</accession>
<dbReference type="Proteomes" id="UP000001745">
    <property type="component" value="Unassembled WGS sequence"/>
</dbReference>
<dbReference type="eggNOG" id="ENOG502QU1R">
    <property type="taxonomic scope" value="Eukaryota"/>
</dbReference>
<dbReference type="InParanoid" id="B8LZB0"/>
<dbReference type="PhylomeDB" id="B8LZB0"/>
<dbReference type="OrthoDB" id="3944408at2759"/>
<dbReference type="OMA" id="ANYENSY"/>
<dbReference type="InterPro" id="IPR054505">
    <property type="entry name" value="Myb_DNA-bind_8"/>
</dbReference>
<keyword evidence="4" id="KW-1185">Reference proteome</keyword>
<feature type="compositionally biased region" description="Low complexity" evidence="1">
    <location>
        <begin position="79"/>
        <end position="93"/>
    </location>
</feature>
<proteinExistence type="predicted"/>
<organism evidence="3 4">
    <name type="scientific">Talaromyces stipitatus (strain ATCC 10500 / CBS 375.48 / QM 6759 / NRRL 1006)</name>
    <name type="common">Penicillium stipitatum</name>
    <dbReference type="NCBI Taxonomy" id="441959"/>
    <lineage>
        <taxon>Eukaryota</taxon>
        <taxon>Fungi</taxon>
        <taxon>Dikarya</taxon>
        <taxon>Ascomycota</taxon>
        <taxon>Pezizomycotina</taxon>
        <taxon>Eurotiomycetes</taxon>
        <taxon>Eurotiomycetidae</taxon>
        <taxon>Eurotiales</taxon>
        <taxon>Trichocomaceae</taxon>
        <taxon>Talaromyces</taxon>
        <taxon>Talaromyces sect. Talaromyces</taxon>
    </lineage>
</organism>
<evidence type="ECO:0000313" key="4">
    <source>
        <dbReference type="Proteomes" id="UP000001745"/>
    </source>
</evidence>
<feature type="region of interest" description="Disordered" evidence="1">
    <location>
        <begin position="63"/>
        <end position="96"/>
    </location>
</feature>
<feature type="region of interest" description="Disordered" evidence="1">
    <location>
        <begin position="282"/>
        <end position="317"/>
    </location>
</feature>
<sequence>MATIRRSKTMPTEGHATRFLYTILKQLDLKTIDWSLVATELEISNGHAARMRYSRFKQQMEGLTTTASKPAKPKKANGKPEYGKTTKQSTKGKSIYDKGKSFDKASGYESANYENSYTSDSTFKKRSAPDEFMKQESKMNYGVMGVEKMNSFTPVIYDPFANAASYWTPSGGPILSSDPATFPYMTMPDLHQQQQQFRVDPYANLYLAPMPPLHSGEDVNMAFNPGWAPQIFDHMFNNNEQFGQGHPKAAAPPTVTTAANPPEWNDQMDFCFSGCCQRPPPYPSPPSLSPDVPPTDQSGDTLMSAQPEPWVPPPQQNQWVAIKPEPGEEGGSDDIFVKVEADA</sequence>
<dbReference type="VEuPathDB" id="FungiDB:TSTA_088990"/>
<protein>
    <recommendedName>
        <fullName evidence="2">Myb-like DNA-binding domain-containing protein</fullName>
    </recommendedName>
</protein>
<dbReference type="EMBL" id="EQ962653">
    <property type="protein sequence ID" value="EED21663.1"/>
    <property type="molecule type" value="Genomic_DNA"/>
</dbReference>
<feature type="domain" description="Myb-like DNA-binding" evidence="2">
    <location>
        <begin position="16"/>
        <end position="61"/>
    </location>
</feature>
<name>B8LZB0_TALSN</name>
<dbReference type="HOGENOM" id="CLU_809354_0_0_1"/>
<evidence type="ECO:0000313" key="3">
    <source>
        <dbReference type="EMBL" id="EED21663.1"/>
    </source>
</evidence>
<dbReference type="STRING" id="441959.B8LZB0"/>
<dbReference type="RefSeq" id="XP_002478626.1">
    <property type="nucleotide sequence ID" value="XM_002478581.1"/>
</dbReference>
<feature type="compositionally biased region" description="Pro residues" evidence="1">
    <location>
        <begin position="282"/>
        <end position="293"/>
    </location>
</feature>
<dbReference type="GeneID" id="8104866"/>
<dbReference type="Pfam" id="PF22980">
    <property type="entry name" value="Myb_DNA-bind_8"/>
    <property type="match status" value="1"/>
</dbReference>
<feature type="compositionally biased region" description="Polar residues" evidence="1">
    <location>
        <begin position="295"/>
        <end position="304"/>
    </location>
</feature>
<evidence type="ECO:0000256" key="1">
    <source>
        <dbReference type="SAM" id="MobiDB-lite"/>
    </source>
</evidence>
<reference evidence="4" key="1">
    <citation type="journal article" date="2015" name="Genome Announc.">
        <title>Genome sequence of the AIDS-associated pathogen Penicillium marneffei (ATCC18224) and its near taxonomic relative Talaromyces stipitatus (ATCC10500).</title>
        <authorList>
            <person name="Nierman W.C."/>
            <person name="Fedorova-Abrams N.D."/>
            <person name="Andrianopoulos A."/>
        </authorList>
    </citation>
    <scope>NUCLEOTIDE SEQUENCE [LARGE SCALE GENOMIC DNA]</scope>
    <source>
        <strain evidence="4">ATCC 10500 / CBS 375.48 / QM 6759 / NRRL 1006</strain>
    </source>
</reference>
<dbReference type="AlphaFoldDB" id="B8LZB0"/>
<gene>
    <name evidence="3" type="ORF">TSTA_088990</name>
</gene>
<evidence type="ECO:0000259" key="2">
    <source>
        <dbReference type="Pfam" id="PF22980"/>
    </source>
</evidence>